<sequence length="111" mass="12255">MKVILLLTIAATAASATFHGHPDRIEYTGQITSVKDINSQKAQVEKAIADDCTNIGGHKSYGEWSPDNYFEFFCECAHGNTLDNGDYSINNGANWWNGEASYADVQYPCRT</sequence>
<keyword evidence="1" id="KW-0732">Signal</keyword>
<feature type="signal peptide" evidence="1">
    <location>
        <begin position="1"/>
        <end position="16"/>
    </location>
</feature>
<gene>
    <name evidence="2" type="ORF">FMUND_10969</name>
</gene>
<evidence type="ECO:0000313" key="3">
    <source>
        <dbReference type="Proteomes" id="UP000544331"/>
    </source>
</evidence>
<proteinExistence type="predicted"/>
<dbReference type="Proteomes" id="UP000544331">
    <property type="component" value="Unassembled WGS sequence"/>
</dbReference>
<dbReference type="EMBL" id="JAAOAN010000410">
    <property type="protein sequence ID" value="KAF5707751.1"/>
    <property type="molecule type" value="Genomic_DNA"/>
</dbReference>
<evidence type="ECO:0000256" key="1">
    <source>
        <dbReference type="SAM" id="SignalP"/>
    </source>
</evidence>
<protein>
    <submittedName>
        <fullName evidence="2">Uncharacterized protein</fullName>
    </submittedName>
</protein>
<comment type="caution">
    <text evidence="2">The sequence shown here is derived from an EMBL/GenBank/DDBJ whole genome shotgun (WGS) entry which is preliminary data.</text>
</comment>
<feature type="chain" id="PRO_5034644147" evidence="1">
    <location>
        <begin position="17"/>
        <end position="111"/>
    </location>
</feature>
<name>A0A8H5YA88_9HYPO</name>
<reference evidence="2 3" key="1">
    <citation type="submission" date="2020-05" db="EMBL/GenBank/DDBJ databases">
        <title>Identification and distribution of gene clusters putatively required for synthesis of sphingolipid metabolism inhibitors in phylogenetically diverse species of the filamentous fungus Fusarium.</title>
        <authorList>
            <person name="Kim H.-S."/>
            <person name="Busman M."/>
            <person name="Brown D.W."/>
            <person name="Divon H."/>
            <person name="Uhlig S."/>
            <person name="Proctor R.H."/>
        </authorList>
    </citation>
    <scope>NUCLEOTIDE SEQUENCE [LARGE SCALE GENOMIC DNA]</scope>
    <source>
        <strain evidence="2 3">NRRL 66235</strain>
    </source>
</reference>
<accession>A0A8H5YA88</accession>
<keyword evidence="3" id="KW-1185">Reference proteome</keyword>
<evidence type="ECO:0000313" key="2">
    <source>
        <dbReference type="EMBL" id="KAF5707751.1"/>
    </source>
</evidence>
<organism evidence="2 3">
    <name type="scientific">Fusarium mundagurra</name>
    <dbReference type="NCBI Taxonomy" id="1567541"/>
    <lineage>
        <taxon>Eukaryota</taxon>
        <taxon>Fungi</taxon>
        <taxon>Dikarya</taxon>
        <taxon>Ascomycota</taxon>
        <taxon>Pezizomycotina</taxon>
        <taxon>Sordariomycetes</taxon>
        <taxon>Hypocreomycetidae</taxon>
        <taxon>Hypocreales</taxon>
        <taxon>Nectriaceae</taxon>
        <taxon>Fusarium</taxon>
        <taxon>Fusarium fujikuroi species complex</taxon>
    </lineage>
</organism>
<dbReference type="OrthoDB" id="4828234at2759"/>
<dbReference type="AlphaFoldDB" id="A0A8H5YA88"/>